<dbReference type="PANTHER" id="PTHR47227">
    <property type="entry name" value="DNA-DIRECTED RNA POLYMERASE SUBUNIT K"/>
    <property type="match status" value="1"/>
</dbReference>
<dbReference type="GO" id="GO:0042797">
    <property type="term" value="P:tRNA transcription by RNA polymerase III"/>
    <property type="evidence" value="ECO:0007669"/>
    <property type="project" value="TreeGrafter"/>
</dbReference>
<dbReference type="EMBL" id="UINC01025848">
    <property type="protein sequence ID" value="SVB02207.1"/>
    <property type="molecule type" value="Genomic_DNA"/>
</dbReference>
<name>A0A382AMJ3_9ZZZZ</name>
<keyword evidence="1" id="KW-0240">DNA-directed RNA polymerase</keyword>
<dbReference type="GO" id="GO:0003677">
    <property type="term" value="F:DNA binding"/>
    <property type="evidence" value="ECO:0007669"/>
    <property type="project" value="InterPro"/>
</dbReference>
<dbReference type="GO" id="GO:0003899">
    <property type="term" value="F:DNA-directed RNA polymerase activity"/>
    <property type="evidence" value="ECO:0007669"/>
    <property type="project" value="InterPro"/>
</dbReference>
<dbReference type="InterPro" id="IPR036161">
    <property type="entry name" value="RPB6/omega-like_sf"/>
</dbReference>
<dbReference type="SUPFAM" id="SSF63562">
    <property type="entry name" value="RPB6/omega subunit-like"/>
    <property type="match status" value="1"/>
</dbReference>
<dbReference type="GO" id="GO:0005736">
    <property type="term" value="C:RNA polymerase I complex"/>
    <property type="evidence" value="ECO:0007669"/>
    <property type="project" value="TreeGrafter"/>
</dbReference>
<accession>A0A382AMJ3</accession>
<feature type="compositionally biased region" description="Acidic residues" evidence="3">
    <location>
        <begin position="15"/>
        <end position="92"/>
    </location>
</feature>
<dbReference type="GO" id="GO:0005666">
    <property type="term" value="C:RNA polymerase III complex"/>
    <property type="evidence" value="ECO:0007669"/>
    <property type="project" value="TreeGrafter"/>
</dbReference>
<dbReference type="AlphaFoldDB" id="A0A382AMJ3"/>
<feature type="compositionally biased region" description="Polar residues" evidence="3">
    <location>
        <begin position="1"/>
        <end position="12"/>
    </location>
</feature>
<protein>
    <recommendedName>
        <fullName evidence="5">DNA-directed RNA polymerase</fullName>
    </recommendedName>
</protein>
<evidence type="ECO:0000256" key="2">
    <source>
        <dbReference type="ARBA" id="ARBA00023163"/>
    </source>
</evidence>
<dbReference type="SMART" id="SM01409">
    <property type="entry name" value="RNA_pol_Rpb6"/>
    <property type="match status" value="1"/>
</dbReference>
<dbReference type="Pfam" id="PF01192">
    <property type="entry name" value="RNA_pol_Rpb6"/>
    <property type="match status" value="1"/>
</dbReference>
<dbReference type="PANTHER" id="PTHR47227:SF5">
    <property type="entry name" value="DNA-DIRECTED RNA POLYMERASES I, II, AND III SUBUNIT RPABC2"/>
    <property type="match status" value="1"/>
</dbReference>
<reference evidence="4" key="1">
    <citation type="submission" date="2018-05" db="EMBL/GenBank/DDBJ databases">
        <authorList>
            <person name="Lanie J.A."/>
            <person name="Ng W.-L."/>
            <person name="Kazmierczak K.M."/>
            <person name="Andrzejewski T.M."/>
            <person name="Davidsen T.M."/>
            <person name="Wayne K.J."/>
            <person name="Tettelin H."/>
            <person name="Glass J.I."/>
            <person name="Rusch D."/>
            <person name="Podicherti R."/>
            <person name="Tsui H.-C.T."/>
            <person name="Winkler M.E."/>
        </authorList>
    </citation>
    <scope>NUCLEOTIDE SEQUENCE</scope>
</reference>
<evidence type="ECO:0000256" key="1">
    <source>
        <dbReference type="ARBA" id="ARBA00022478"/>
    </source>
</evidence>
<evidence type="ECO:0000313" key="4">
    <source>
        <dbReference type="EMBL" id="SVB02207.1"/>
    </source>
</evidence>
<feature type="region of interest" description="Disordered" evidence="3">
    <location>
        <begin position="1"/>
        <end position="94"/>
    </location>
</feature>
<dbReference type="Gene3D" id="3.90.940.10">
    <property type="match status" value="1"/>
</dbReference>
<dbReference type="InterPro" id="IPR006110">
    <property type="entry name" value="Pol_omega/Rpo6/RPB6"/>
</dbReference>
<gene>
    <name evidence="4" type="ORF">METZ01_LOCUS155061</name>
</gene>
<evidence type="ECO:0000256" key="3">
    <source>
        <dbReference type="SAM" id="MobiDB-lite"/>
    </source>
</evidence>
<sequence length="215" mass="24762">MSEINFNNIQKNSDNEEDYDNYVEDIVEEIDEDMNGDGDDEQRDIDYNDDDVNDLNDDDDNNNEKKDDDDDDDDDDVVVDEDVEDDEEEDEVLNTNEQDNALLKSEGKVGGSSKEMTLIGDYRKYKHLKTLSCSTKITRPILTKYEKTSILGQRAQQILNGSNILVDIKTLKVKNPLEIARKELKEGLIPFIVRRPLPNGTYEDWKVSDLKDINF</sequence>
<keyword evidence="2" id="KW-0804">Transcription</keyword>
<dbReference type="GO" id="GO:0006366">
    <property type="term" value="P:transcription by RNA polymerase II"/>
    <property type="evidence" value="ECO:0007669"/>
    <property type="project" value="TreeGrafter"/>
</dbReference>
<dbReference type="GO" id="GO:0006360">
    <property type="term" value="P:transcription by RNA polymerase I"/>
    <property type="evidence" value="ECO:0007669"/>
    <property type="project" value="TreeGrafter"/>
</dbReference>
<dbReference type="GO" id="GO:0005665">
    <property type="term" value="C:RNA polymerase II, core complex"/>
    <property type="evidence" value="ECO:0007669"/>
    <property type="project" value="TreeGrafter"/>
</dbReference>
<organism evidence="4">
    <name type="scientific">marine metagenome</name>
    <dbReference type="NCBI Taxonomy" id="408172"/>
    <lineage>
        <taxon>unclassified sequences</taxon>
        <taxon>metagenomes</taxon>
        <taxon>ecological metagenomes</taxon>
    </lineage>
</organism>
<proteinExistence type="predicted"/>
<evidence type="ECO:0008006" key="5">
    <source>
        <dbReference type="Google" id="ProtNLM"/>
    </source>
</evidence>